<dbReference type="InterPro" id="IPR058912">
    <property type="entry name" value="HTH_animal"/>
</dbReference>
<dbReference type="PANTHER" id="PTHR21301">
    <property type="entry name" value="REVERSE TRANSCRIPTASE"/>
    <property type="match status" value="1"/>
</dbReference>
<evidence type="ECO:0000259" key="1">
    <source>
        <dbReference type="PROSITE" id="PS50878"/>
    </source>
</evidence>
<dbReference type="RefSeq" id="XP_050506117.1">
    <property type="nucleotide sequence ID" value="XM_050650160.1"/>
</dbReference>
<dbReference type="PROSITE" id="PS50878">
    <property type="entry name" value="RT_POL"/>
    <property type="match status" value="1"/>
</dbReference>
<name>A0ABM5K7F7_DIAVI</name>
<dbReference type="InterPro" id="IPR000477">
    <property type="entry name" value="RT_dom"/>
</dbReference>
<evidence type="ECO:0000313" key="2">
    <source>
        <dbReference type="EnsemblMetazoa" id="XP_050506117.1"/>
    </source>
</evidence>
<reference evidence="2" key="1">
    <citation type="submission" date="2025-05" db="UniProtKB">
        <authorList>
            <consortium name="EnsemblMetazoa"/>
        </authorList>
    </citation>
    <scope>IDENTIFICATION</scope>
</reference>
<dbReference type="GeneID" id="126884239"/>
<dbReference type="Pfam" id="PF26215">
    <property type="entry name" value="HTH_animal"/>
    <property type="match status" value="1"/>
</dbReference>
<dbReference type="PANTHER" id="PTHR21301:SF10">
    <property type="entry name" value="REVERSE TRANSCRIPTASE DOMAIN-CONTAINING PROTEIN"/>
    <property type="match status" value="1"/>
</dbReference>
<proteinExistence type="predicted"/>
<dbReference type="SUPFAM" id="SSF56672">
    <property type="entry name" value="DNA/RNA polymerases"/>
    <property type="match status" value="1"/>
</dbReference>
<dbReference type="EnsemblMetazoa" id="XM_050650160.1">
    <property type="protein sequence ID" value="XP_050506117.1"/>
    <property type="gene ID" value="LOC126884239"/>
</dbReference>
<protein>
    <recommendedName>
        <fullName evidence="1">Reverse transcriptase domain-containing protein</fullName>
    </recommendedName>
</protein>
<feature type="domain" description="Reverse transcriptase" evidence="1">
    <location>
        <begin position="318"/>
        <end position="560"/>
    </location>
</feature>
<sequence>MVVDTEKYLRLSTKRELRYIDIWFIHQCLNFHLTPKFASLKTSKNIPIKLKSEIERKLLKKQICIHYAKINSFDIELKILYDKIVEVTPFLVFQQMLQEHHEELALIKQVKFDKINKKLNYLKAERSGNKYPNNYNNNSRNQVSHFSSHKFHTRVKNLSNCNFNNEELDFLSKGLKFSTQSKPDTNNIELLCVEIDSIINSLDISISVKNNIKTACLFQLNQQYHRYTNNKKLISTYHSQTKIIKSIAQKIRTHELTITKADKGNCLIIMYNKDYVNKVENFLSDNAFIPLNKSPMNKLNTDLKAILSNHSTFFEHLQTKPKSFIISNPLTPRLYGLPKIHKLNFPIRPVVSFVNTPLSNLAQFVNKLLNDLINYSPKYTVKNTQELVSKLSSIPLPSNFIMVSFDVTNLFTNVPRQETIPIISDLLLSNNIDPQKILHITSLLQFCLSQDFFIFNNKLYRQPEGLAMGNPLSPLLADLFLDSLETKFVQSRPEIILWHRYVDDILAFIEGPTKTPNHILSLINGLHPSIKFTLETEINNSINFLDLTIEKTPSKLEFSIFRKPTQTDHIIPNSSNHPYQQKMSAFHCYVHRLLNIPMSKDNYNNEVSILKQLAVNNGYSPLIIDNIIRKKLLKIKLNQAFNTEEHTSKNCIYRSISYLGPISDKLSSVISNKVENLKISFKTKNSIKSLFSKTKDKLDKLNKSGIYKLSCGECSTTYVGRTMRTLSQRIKEHVRTPEKSNFGYHVKSTNHSFSPTKDSQILHNIPSKNYRLMNLLEDLEISREMKSNPDFCVNTQINLNCNYKPLFKYLWETVE</sequence>
<dbReference type="Proteomes" id="UP001652700">
    <property type="component" value="Unplaced"/>
</dbReference>
<keyword evidence="3" id="KW-1185">Reference proteome</keyword>
<dbReference type="InterPro" id="IPR043502">
    <property type="entry name" value="DNA/RNA_pol_sf"/>
</dbReference>
<organism evidence="2 3">
    <name type="scientific">Diabrotica virgifera virgifera</name>
    <name type="common">western corn rootworm</name>
    <dbReference type="NCBI Taxonomy" id="50390"/>
    <lineage>
        <taxon>Eukaryota</taxon>
        <taxon>Metazoa</taxon>
        <taxon>Ecdysozoa</taxon>
        <taxon>Arthropoda</taxon>
        <taxon>Hexapoda</taxon>
        <taxon>Insecta</taxon>
        <taxon>Pterygota</taxon>
        <taxon>Neoptera</taxon>
        <taxon>Endopterygota</taxon>
        <taxon>Coleoptera</taxon>
        <taxon>Polyphaga</taxon>
        <taxon>Cucujiformia</taxon>
        <taxon>Chrysomeloidea</taxon>
        <taxon>Chrysomelidae</taxon>
        <taxon>Galerucinae</taxon>
        <taxon>Diabroticina</taxon>
        <taxon>Diabroticites</taxon>
        <taxon>Diabrotica</taxon>
    </lineage>
</organism>
<evidence type="ECO:0000313" key="3">
    <source>
        <dbReference type="Proteomes" id="UP001652700"/>
    </source>
</evidence>
<accession>A0ABM5K7F7</accession>
<dbReference type="Pfam" id="PF00078">
    <property type="entry name" value="RVT_1"/>
    <property type="match status" value="1"/>
</dbReference>
<dbReference type="CDD" id="cd00304">
    <property type="entry name" value="RT_like"/>
    <property type="match status" value="1"/>
</dbReference>